<dbReference type="InterPro" id="IPR012337">
    <property type="entry name" value="RNaseH-like_sf"/>
</dbReference>
<dbReference type="EMBL" id="JAZDWU010000003">
    <property type="protein sequence ID" value="KAL0007359.1"/>
    <property type="molecule type" value="Genomic_DNA"/>
</dbReference>
<dbReference type="GO" id="GO:0004523">
    <property type="term" value="F:RNA-DNA hybrid ribonuclease activity"/>
    <property type="evidence" value="ECO:0007669"/>
    <property type="project" value="InterPro"/>
</dbReference>
<accession>A0AAW2DCM7</accession>
<evidence type="ECO:0000259" key="2">
    <source>
        <dbReference type="Pfam" id="PF13456"/>
    </source>
</evidence>
<dbReference type="InterPro" id="IPR002156">
    <property type="entry name" value="RNaseH_domain"/>
</dbReference>
<keyword evidence="1" id="KW-0472">Membrane</keyword>
<dbReference type="InterPro" id="IPR036397">
    <property type="entry name" value="RNaseH_sf"/>
</dbReference>
<feature type="transmembrane region" description="Helical" evidence="1">
    <location>
        <begin position="186"/>
        <end position="201"/>
    </location>
</feature>
<keyword evidence="1" id="KW-0812">Transmembrane</keyword>
<dbReference type="Gene3D" id="3.30.420.10">
    <property type="entry name" value="Ribonuclease H-like superfamily/Ribonuclease H"/>
    <property type="match status" value="1"/>
</dbReference>
<dbReference type="AlphaFoldDB" id="A0AAW2DCM7"/>
<gene>
    <name evidence="3" type="ORF">SO802_008861</name>
</gene>
<dbReference type="Pfam" id="PF13456">
    <property type="entry name" value="RVT_3"/>
    <property type="match status" value="1"/>
</dbReference>
<dbReference type="PANTHER" id="PTHR47723:SF24">
    <property type="entry name" value="RNASE H TYPE-1 DOMAIN-CONTAINING PROTEIN"/>
    <property type="match status" value="1"/>
</dbReference>
<protein>
    <recommendedName>
        <fullName evidence="2">RNase H type-1 domain-containing protein</fullName>
    </recommendedName>
</protein>
<dbReference type="PANTHER" id="PTHR47723">
    <property type="entry name" value="OS05G0353850 PROTEIN"/>
    <property type="match status" value="1"/>
</dbReference>
<dbReference type="SUPFAM" id="SSF53098">
    <property type="entry name" value="Ribonuclease H-like"/>
    <property type="match status" value="1"/>
</dbReference>
<proteinExistence type="predicted"/>
<sequence length="202" mass="22510">MGALEVEARAYEAGVLLARHLGLKNGVLEGDSVIVSNAFKQVSQTPTSVAAIVEGIHILSSDIGVVDYSHVRRTGNKPAHILARQAQSFVNDVIWIEDIPCCIQQALIHDAQRSNPDFDSNNSNISSCCSFMNFIMESYYEKHGKLLDSDFQDFIAQADFAHWTMIGLGKEHCGLYFPQQDFKQDMLFLLYILVLLMLGIIV</sequence>
<dbReference type="InterPro" id="IPR053151">
    <property type="entry name" value="RNase_H-like"/>
</dbReference>
<keyword evidence="1" id="KW-1133">Transmembrane helix</keyword>
<organism evidence="3 4">
    <name type="scientific">Lithocarpus litseifolius</name>
    <dbReference type="NCBI Taxonomy" id="425828"/>
    <lineage>
        <taxon>Eukaryota</taxon>
        <taxon>Viridiplantae</taxon>
        <taxon>Streptophyta</taxon>
        <taxon>Embryophyta</taxon>
        <taxon>Tracheophyta</taxon>
        <taxon>Spermatophyta</taxon>
        <taxon>Magnoliopsida</taxon>
        <taxon>eudicotyledons</taxon>
        <taxon>Gunneridae</taxon>
        <taxon>Pentapetalae</taxon>
        <taxon>rosids</taxon>
        <taxon>fabids</taxon>
        <taxon>Fagales</taxon>
        <taxon>Fagaceae</taxon>
        <taxon>Lithocarpus</taxon>
    </lineage>
</organism>
<dbReference type="CDD" id="cd06222">
    <property type="entry name" value="RNase_H_like"/>
    <property type="match status" value="1"/>
</dbReference>
<comment type="caution">
    <text evidence="3">The sequence shown here is derived from an EMBL/GenBank/DDBJ whole genome shotgun (WGS) entry which is preliminary data.</text>
</comment>
<reference evidence="3 4" key="1">
    <citation type="submission" date="2024-01" db="EMBL/GenBank/DDBJ databases">
        <title>A telomere-to-telomere, gap-free genome of sweet tea (Lithocarpus litseifolius).</title>
        <authorList>
            <person name="Zhou J."/>
        </authorList>
    </citation>
    <scope>NUCLEOTIDE SEQUENCE [LARGE SCALE GENOMIC DNA]</scope>
    <source>
        <strain evidence="3">Zhou-2022a</strain>
        <tissue evidence="3">Leaf</tissue>
    </source>
</reference>
<evidence type="ECO:0000256" key="1">
    <source>
        <dbReference type="SAM" id="Phobius"/>
    </source>
</evidence>
<keyword evidence="4" id="KW-1185">Reference proteome</keyword>
<dbReference type="GO" id="GO:0003676">
    <property type="term" value="F:nucleic acid binding"/>
    <property type="evidence" value="ECO:0007669"/>
    <property type="project" value="InterPro"/>
</dbReference>
<dbReference type="InterPro" id="IPR044730">
    <property type="entry name" value="RNase_H-like_dom_plant"/>
</dbReference>
<name>A0AAW2DCM7_9ROSI</name>
<evidence type="ECO:0000313" key="4">
    <source>
        <dbReference type="Proteomes" id="UP001459277"/>
    </source>
</evidence>
<dbReference type="Proteomes" id="UP001459277">
    <property type="component" value="Unassembled WGS sequence"/>
</dbReference>
<evidence type="ECO:0000313" key="3">
    <source>
        <dbReference type="EMBL" id="KAL0007359.1"/>
    </source>
</evidence>
<feature type="domain" description="RNase H type-1" evidence="2">
    <location>
        <begin position="3"/>
        <end position="86"/>
    </location>
</feature>